<accession>A0ABV5S8R3</accession>
<evidence type="ECO:0000313" key="3">
    <source>
        <dbReference type="Proteomes" id="UP001589532"/>
    </source>
</evidence>
<organism evidence="2 3">
    <name type="scientific">Nonomuraea helvata</name>
    <dbReference type="NCBI Taxonomy" id="37484"/>
    <lineage>
        <taxon>Bacteria</taxon>
        <taxon>Bacillati</taxon>
        <taxon>Actinomycetota</taxon>
        <taxon>Actinomycetes</taxon>
        <taxon>Streptosporangiales</taxon>
        <taxon>Streptosporangiaceae</taxon>
        <taxon>Nonomuraea</taxon>
    </lineage>
</organism>
<protein>
    <submittedName>
        <fullName evidence="2">PadR family transcriptional regulator</fullName>
    </submittedName>
</protein>
<evidence type="ECO:0000313" key="2">
    <source>
        <dbReference type="EMBL" id="MFB9628060.1"/>
    </source>
</evidence>
<gene>
    <name evidence="2" type="ORF">ACFFSA_33670</name>
</gene>
<dbReference type="InterPro" id="IPR036388">
    <property type="entry name" value="WH-like_DNA-bd_sf"/>
</dbReference>
<dbReference type="Gene3D" id="1.10.10.10">
    <property type="entry name" value="Winged helix-like DNA-binding domain superfamily/Winged helix DNA-binding domain"/>
    <property type="match status" value="1"/>
</dbReference>
<dbReference type="RefSeq" id="WP_344986807.1">
    <property type="nucleotide sequence ID" value="NZ_BAAAXV010000001.1"/>
</dbReference>
<comment type="caution">
    <text evidence="2">The sequence shown here is derived from an EMBL/GenBank/DDBJ whole genome shotgun (WGS) entry which is preliminary data.</text>
</comment>
<keyword evidence="3" id="KW-1185">Reference proteome</keyword>
<dbReference type="PANTHER" id="PTHR43252">
    <property type="entry name" value="TRANSCRIPTIONAL REGULATOR YQJI"/>
    <property type="match status" value="1"/>
</dbReference>
<dbReference type="InterPro" id="IPR005149">
    <property type="entry name" value="Tscrpt_reg_PadR_N"/>
</dbReference>
<dbReference type="Proteomes" id="UP001589532">
    <property type="component" value="Unassembled WGS sequence"/>
</dbReference>
<dbReference type="PANTHER" id="PTHR43252:SF2">
    <property type="entry name" value="TRANSCRIPTION REGULATOR, PADR-LIKE FAMILY"/>
    <property type="match status" value="1"/>
</dbReference>
<dbReference type="Pfam" id="PF03551">
    <property type="entry name" value="PadR"/>
    <property type="match status" value="1"/>
</dbReference>
<evidence type="ECO:0000259" key="1">
    <source>
        <dbReference type="Pfam" id="PF03551"/>
    </source>
</evidence>
<name>A0ABV5S8R3_9ACTN</name>
<proteinExistence type="predicted"/>
<dbReference type="SUPFAM" id="SSF46785">
    <property type="entry name" value="Winged helix' DNA-binding domain"/>
    <property type="match status" value="1"/>
</dbReference>
<sequence>MALDRGSPLALTVLALLRYQPLHPYGIQRLLKQWGKDLVVNVGQRAGLYRTIDRLLEGGLIRVRETGRDQQYPERTVYELTDEGGAALGKWLEEMLSTPKQEFPQFPAALANALLLAPEALTQALERRERAVAQTLAGLDASLAAEAGLPRVTMLEVEYLREMTAAETRWLRAVLEDLRAGRLTWSQESLEGAAAGWEAS</sequence>
<feature type="domain" description="Transcription regulator PadR N-terminal" evidence="1">
    <location>
        <begin position="13"/>
        <end position="89"/>
    </location>
</feature>
<reference evidence="2 3" key="1">
    <citation type="submission" date="2024-09" db="EMBL/GenBank/DDBJ databases">
        <authorList>
            <person name="Sun Q."/>
            <person name="Mori K."/>
        </authorList>
    </citation>
    <scope>NUCLEOTIDE SEQUENCE [LARGE SCALE GENOMIC DNA]</scope>
    <source>
        <strain evidence="2 3">JCM 3143</strain>
    </source>
</reference>
<dbReference type="InterPro" id="IPR036390">
    <property type="entry name" value="WH_DNA-bd_sf"/>
</dbReference>
<dbReference type="EMBL" id="JBHMBW010000037">
    <property type="protein sequence ID" value="MFB9628060.1"/>
    <property type="molecule type" value="Genomic_DNA"/>
</dbReference>